<proteinExistence type="predicted"/>
<dbReference type="OrthoDB" id="6359943at2759"/>
<feature type="compositionally biased region" description="Polar residues" evidence="1">
    <location>
        <begin position="114"/>
        <end position="124"/>
    </location>
</feature>
<dbReference type="GeneID" id="30037969"/>
<protein>
    <submittedName>
        <fullName evidence="2">BTB/POZ domain protein Btb2</fullName>
    </submittedName>
</protein>
<keyword evidence="3" id="KW-1185">Reference proteome</keyword>
<reference evidence="2 3" key="1">
    <citation type="submission" date="2016-02" db="EMBL/GenBank/DDBJ databases">
        <title>Complete genome sequence and transcriptome regulation of the pentose utilising yeast Sugiyamaella lignohabitans.</title>
        <authorList>
            <person name="Bellasio M."/>
            <person name="Peymann A."/>
            <person name="Valli M."/>
            <person name="Sipitzky M."/>
            <person name="Graf A."/>
            <person name="Sauer M."/>
            <person name="Marx H."/>
            <person name="Mattanovich D."/>
        </authorList>
    </citation>
    <scope>NUCLEOTIDE SEQUENCE [LARGE SCALE GENOMIC DNA]</scope>
    <source>
        <strain evidence="2 3">CBS 10342</strain>
    </source>
</reference>
<feature type="compositionally biased region" description="Low complexity" evidence="1">
    <location>
        <begin position="336"/>
        <end position="400"/>
    </location>
</feature>
<feature type="compositionally biased region" description="Low complexity" evidence="1">
    <location>
        <begin position="69"/>
        <end position="98"/>
    </location>
</feature>
<sequence>MNQPPPGFSQTVPPHHPHAPPPPPPPPHGLPHPGHAHAQGHGHPGHPGHPVPLHLPPPIPPMPQNGFINGTAAGNGSANNGTGIVPGPVPVSVIPNGSQSNSKGRYSPAPNATAGGSSRSSGVTSPVPAPISAPALVPTPPIPAPVPAAAPGPAPSAAPVLTGTNATNSGTVSAAKGSTNNEFDLASYVYNAGFVHAAWADTFLNITPHPPLRLHALFASRSPLLYSILANYASGSPPYHINLASDDKYLTSGALSLAAATLYGHALDSQSCDLELAKGLLSAGNLLALDDISSGGYQAILNLLSIDTVEEILEFALSSAGSRSNDEQSSAGTQTGSARGSPDLSSSSASNNGNPRSGSTSASTDTTNNSASSGSGSAGSTTSNTSNGTSLSGSSSNRSTPAYEDLQITYPGPYPRFTSNLVATVVDFLLNNFKNAEFQTKLRTILLTLPFHIYKHIIESDRLAVKSHMERHSFAREMTNAREQHRRKNSASRPVVYEENVVLAFGGGKGGVEVIRKPLGKKKTLWKASQ</sequence>
<dbReference type="AlphaFoldDB" id="A0A161HL11"/>
<feature type="compositionally biased region" description="Pro residues" evidence="1">
    <location>
        <begin position="47"/>
        <end position="63"/>
    </location>
</feature>
<dbReference type="KEGG" id="slb:AWJ20_888"/>
<evidence type="ECO:0000313" key="3">
    <source>
        <dbReference type="Proteomes" id="UP000189580"/>
    </source>
</evidence>
<feature type="region of interest" description="Disordered" evidence="1">
    <location>
        <begin position="318"/>
        <end position="400"/>
    </location>
</feature>
<feature type="compositionally biased region" description="Pro residues" evidence="1">
    <location>
        <begin position="19"/>
        <end position="30"/>
    </location>
</feature>
<feature type="compositionally biased region" description="Basic residues" evidence="1">
    <location>
        <begin position="34"/>
        <end position="46"/>
    </location>
</feature>
<dbReference type="PANTHER" id="PTHR47369:SF2">
    <property type="entry name" value="BTB_POZ DOMAIN-CONTAINING PROTEIN 2"/>
    <property type="match status" value="1"/>
</dbReference>
<dbReference type="RefSeq" id="XP_018735105.1">
    <property type="nucleotide sequence ID" value="XM_018882857.1"/>
</dbReference>
<feature type="region of interest" description="Disordered" evidence="1">
    <location>
        <begin position="1"/>
        <end position="127"/>
    </location>
</feature>
<accession>A0A161HL11</accession>
<gene>
    <name evidence="2" type="primary">btb2</name>
    <name evidence="2" type="ORF">AWJ20_888</name>
</gene>
<evidence type="ECO:0000313" key="2">
    <source>
        <dbReference type="EMBL" id="ANB12628.1"/>
    </source>
</evidence>
<dbReference type="Proteomes" id="UP000189580">
    <property type="component" value="Chromosome a"/>
</dbReference>
<feature type="compositionally biased region" description="Polar residues" evidence="1">
    <location>
        <begin position="319"/>
        <end position="335"/>
    </location>
</feature>
<dbReference type="PANTHER" id="PTHR47369">
    <property type="entry name" value="BTB/POZ DOMAIN-CONTAINING PROTEIN"/>
    <property type="match status" value="1"/>
</dbReference>
<organism evidence="2 3">
    <name type="scientific">Sugiyamaella lignohabitans</name>
    <dbReference type="NCBI Taxonomy" id="796027"/>
    <lineage>
        <taxon>Eukaryota</taxon>
        <taxon>Fungi</taxon>
        <taxon>Dikarya</taxon>
        <taxon>Ascomycota</taxon>
        <taxon>Saccharomycotina</taxon>
        <taxon>Dipodascomycetes</taxon>
        <taxon>Dipodascales</taxon>
        <taxon>Trichomonascaceae</taxon>
        <taxon>Sugiyamaella</taxon>
    </lineage>
</organism>
<evidence type="ECO:0000256" key="1">
    <source>
        <dbReference type="SAM" id="MobiDB-lite"/>
    </source>
</evidence>
<name>A0A161HL11_9ASCO</name>
<dbReference type="EMBL" id="CP014501">
    <property type="protein sequence ID" value="ANB12628.1"/>
    <property type="molecule type" value="Genomic_DNA"/>
</dbReference>